<dbReference type="RefSeq" id="WP_259611238.1">
    <property type="nucleotide sequence ID" value="NZ_CP091139.2"/>
</dbReference>
<organism evidence="2 3">
    <name type="scientific">Microbacterium elymi</name>
    <dbReference type="NCBI Taxonomy" id="2909587"/>
    <lineage>
        <taxon>Bacteria</taxon>
        <taxon>Bacillati</taxon>
        <taxon>Actinomycetota</taxon>
        <taxon>Actinomycetes</taxon>
        <taxon>Micrococcales</taxon>
        <taxon>Microbacteriaceae</taxon>
        <taxon>Microbacterium</taxon>
    </lineage>
</organism>
<dbReference type="Proteomes" id="UP001054811">
    <property type="component" value="Chromosome"/>
</dbReference>
<reference evidence="2" key="1">
    <citation type="submission" date="2022-01" db="EMBL/GenBank/DDBJ databases">
        <title>Microbacterium eymi and Microbacterium rhizovicinus sp. nov., isolated from the rhizospheric soil of Elymus tsukushiensis, a plant native to the Dokdo Islands, Republic of Korea.</title>
        <authorList>
            <person name="Hwang Y.J."/>
        </authorList>
    </citation>
    <scope>NUCLEOTIDE SEQUENCE</scope>
    <source>
        <strain evidence="2">KUDC0405</strain>
    </source>
</reference>
<evidence type="ECO:0000256" key="1">
    <source>
        <dbReference type="SAM" id="MobiDB-lite"/>
    </source>
</evidence>
<dbReference type="EMBL" id="CP091139">
    <property type="protein sequence ID" value="UUT34712.1"/>
    <property type="molecule type" value="Genomic_DNA"/>
</dbReference>
<feature type="region of interest" description="Disordered" evidence="1">
    <location>
        <begin position="83"/>
        <end position="120"/>
    </location>
</feature>
<accession>A0ABY5NHS6</accession>
<gene>
    <name evidence="2" type="ORF">L2X98_30030</name>
</gene>
<proteinExistence type="predicted"/>
<protein>
    <submittedName>
        <fullName evidence="2">Uncharacterized protein</fullName>
    </submittedName>
</protein>
<evidence type="ECO:0000313" key="2">
    <source>
        <dbReference type="EMBL" id="UUT34712.1"/>
    </source>
</evidence>
<name>A0ABY5NHS6_9MICO</name>
<evidence type="ECO:0000313" key="3">
    <source>
        <dbReference type="Proteomes" id="UP001054811"/>
    </source>
</evidence>
<keyword evidence="3" id="KW-1185">Reference proteome</keyword>
<sequence length="120" mass="13029">MKRLYRAAGLSLDDDLATVDAGERIAADPAAVNRLERGIEFDGALSVPVLTMSNIGDQISTVAQQSEYQDVVDAAGNRALPAGLRRRSPALRLHRRREGRRDRHAASVSTKGAGRRRTPP</sequence>
<feature type="compositionally biased region" description="Basic residues" evidence="1">
    <location>
        <begin position="84"/>
        <end position="98"/>
    </location>
</feature>